<sequence>MSASLPQEPFSPLGKLVSVIGLLAIALYFTGWIYRWFYFGFFQVDLTTLNLPLESFYIASFSLLFRSPWAILKTIIAIGVAILGMVMTFKAIAILGRLFHQPLQKAAQRLGLTANQNYQLQFLASLLDEVIIVLWLFLVLYFLARGQGYADARRDALNETSTLPAITIAMKGEDAVIGRKLDKLLENPSSVRIFGDRTRYDGLLGNELNQNPTIWRLLSDANGHLYVFPSLNAKNAGNRVPPVLIFPDSGKGDRLTILSPAKSF</sequence>
<reference evidence="2 3" key="1">
    <citation type="submission" date="2017-10" db="EMBL/GenBank/DDBJ databases">
        <title>A large-scale comparative metagenomic study reveals the eutrophication-driven functional interactions in six Microcystis-epibionts communities.</title>
        <authorList>
            <person name="Li Q."/>
            <person name="Lin F."/>
        </authorList>
    </citation>
    <scope>NUCLEOTIDE SEQUENCE [LARGE SCALE GENOMIC DNA]</scope>
    <source>
        <strain evidence="2">TF09</strain>
    </source>
</reference>
<keyword evidence="1" id="KW-0472">Membrane</keyword>
<feature type="transmembrane region" description="Helical" evidence="1">
    <location>
        <begin position="46"/>
        <end position="65"/>
    </location>
</feature>
<feature type="transmembrane region" description="Helical" evidence="1">
    <location>
        <begin position="12"/>
        <end position="34"/>
    </location>
</feature>
<protein>
    <submittedName>
        <fullName evidence="2">Uncharacterized protein</fullName>
    </submittedName>
</protein>
<feature type="transmembrane region" description="Helical" evidence="1">
    <location>
        <begin position="120"/>
        <end position="144"/>
    </location>
</feature>
<dbReference type="AlphaFoldDB" id="A0A3E0KTT6"/>
<feature type="transmembrane region" description="Helical" evidence="1">
    <location>
        <begin position="77"/>
        <end position="100"/>
    </location>
</feature>
<comment type="caution">
    <text evidence="2">The sequence shown here is derived from an EMBL/GenBank/DDBJ whole genome shotgun (WGS) entry which is preliminary data.</text>
</comment>
<keyword evidence="1" id="KW-1133">Transmembrane helix</keyword>
<gene>
    <name evidence="2" type="ORF">DWQ54_25615</name>
</gene>
<proteinExistence type="predicted"/>
<evidence type="ECO:0000313" key="2">
    <source>
        <dbReference type="EMBL" id="REJ38567.1"/>
    </source>
</evidence>
<dbReference type="Proteomes" id="UP000256873">
    <property type="component" value="Unassembled WGS sequence"/>
</dbReference>
<evidence type="ECO:0000256" key="1">
    <source>
        <dbReference type="SAM" id="Phobius"/>
    </source>
</evidence>
<keyword evidence="1" id="KW-0812">Transmembrane</keyword>
<dbReference type="EMBL" id="QQWC01000011">
    <property type="protein sequence ID" value="REJ38567.1"/>
    <property type="molecule type" value="Genomic_DNA"/>
</dbReference>
<organism evidence="2 3">
    <name type="scientific">Microcystis flos-aquae TF09</name>
    <dbReference type="NCBI Taxonomy" id="2060473"/>
    <lineage>
        <taxon>Bacteria</taxon>
        <taxon>Bacillati</taxon>
        <taxon>Cyanobacteriota</taxon>
        <taxon>Cyanophyceae</taxon>
        <taxon>Oscillatoriophycideae</taxon>
        <taxon>Chroococcales</taxon>
        <taxon>Microcystaceae</taxon>
        <taxon>Microcystis</taxon>
    </lineage>
</organism>
<name>A0A3E0KTT6_9CHRO</name>
<accession>A0A3E0KTT6</accession>
<evidence type="ECO:0000313" key="3">
    <source>
        <dbReference type="Proteomes" id="UP000256873"/>
    </source>
</evidence>